<dbReference type="PANTHER" id="PTHR33376:SF15">
    <property type="entry name" value="BLL6794 PROTEIN"/>
    <property type="match status" value="1"/>
</dbReference>
<keyword evidence="4" id="KW-1185">Reference proteome</keyword>
<accession>A0A1N6NMB2</accession>
<dbReference type="GO" id="GO:0055085">
    <property type="term" value="P:transmembrane transport"/>
    <property type="evidence" value="ECO:0007669"/>
    <property type="project" value="InterPro"/>
</dbReference>
<dbReference type="NCBIfam" id="NF037995">
    <property type="entry name" value="TRAP_S1"/>
    <property type="match status" value="1"/>
</dbReference>
<dbReference type="SUPFAM" id="SSF53850">
    <property type="entry name" value="Periplasmic binding protein-like II"/>
    <property type="match status" value="1"/>
</dbReference>
<protein>
    <submittedName>
        <fullName evidence="3">TRAP-type C4-dicarboxylate transport system, substrate-binding protein</fullName>
    </submittedName>
</protein>
<dbReference type="Gene3D" id="3.40.190.170">
    <property type="entry name" value="Bacterial extracellular solute-binding protein, family 7"/>
    <property type="match status" value="1"/>
</dbReference>
<dbReference type="PANTHER" id="PTHR33376">
    <property type="match status" value="1"/>
</dbReference>
<evidence type="ECO:0000256" key="2">
    <source>
        <dbReference type="SAM" id="SignalP"/>
    </source>
</evidence>
<organism evidence="3 4">
    <name type="scientific">Marinobacterium stanieri</name>
    <dbReference type="NCBI Taxonomy" id="49186"/>
    <lineage>
        <taxon>Bacteria</taxon>
        <taxon>Pseudomonadati</taxon>
        <taxon>Pseudomonadota</taxon>
        <taxon>Gammaproteobacteria</taxon>
        <taxon>Oceanospirillales</taxon>
        <taxon>Oceanospirillaceae</taxon>
        <taxon>Marinobacterium</taxon>
    </lineage>
</organism>
<evidence type="ECO:0000313" key="4">
    <source>
        <dbReference type="Proteomes" id="UP000186895"/>
    </source>
</evidence>
<evidence type="ECO:0000313" key="3">
    <source>
        <dbReference type="EMBL" id="SIP93152.1"/>
    </source>
</evidence>
<reference evidence="3 4" key="1">
    <citation type="submission" date="2017-01" db="EMBL/GenBank/DDBJ databases">
        <authorList>
            <person name="Mah S.A."/>
            <person name="Swanson W.J."/>
            <person name="Moy G.W."/>
            <person name="Vacquier V.D."/>
        </authorList>
    </citation>
    <scope>NUCLEOTIDE SEQUENCE [LARGE SCALE GENOMIC DNA]</scope>
    <source>
        <strain evidence="3 4">DSM 7027</strain>
    </source>
</reference>
<dbReference type="EMBL" id="FTMN01000001">
    <property type="protein sequence ID" value="SIP93152.1"/>
    <property type="molecule type" value="Genomic_DNA"/>
</dbReference>
<proteinExistence type="predicted"/>
<sequence length="362" mass="39902">MIKAFTKVLAVAAVCGMSAQTIAAPTKILFNSFIQKGHLWNQGVLFPWLDMVTEATDGRVVFDVPPTSLAAPQAQYDGVVKGVFDAAYTANIFVENRIKLPAYTANIFVENRIKLPAIGQLPFSQVSSEASSLALWKTYEKYFAQANEYKDVHLLALWVGMGGDIVSRENPVDSIDDLQGVKAYALPGSTADMMERAGAAVVAVPAVRSYELVSSGTVDVFAGLDGYDFEMFKNMQYGKHVTKVPGGTASPVFSIFINKRVWNRISEEDQATITRLAREPLAKLMGVYDRNMRESEERLSAQGVVYAEPSESFLADLKRVGQPSIDAWFAEAEKLGVNGPEALEYYISEAKRIDQQLQQRED</sequence>
<gene>
    <name evidence="3" type="ORF">SAMN05421647_101422</name>
</gene>
<dbReference type="InterPro" id="IPR018389">
    <property type="entry name" value="DctP_fam"/>
</dbReference>
<name>A0A1N6NMB2_9GAMM</name>
<keyword evidence="1 2" id="KW-0732">Signal</keyword>
<dbReference type="RefSeq" id="WP_076460417.1">
    <property type="nucleotide sequence ID" value="NZ_FTMN01000001.1"/>
</dbReference>
<dbReference type="STRING" id="49186.SAMN05421647_101422"/>
<dbReference type="Pfam" id="PF03480">
    <property type="entry name" value="DctP"/>
    <property type="match status" value="1"/>
</dbReference>
<dbReference type="AlphaFoldDB" id="A0A1N6NMB2"/>
<feature type="signal peptide" evidence="2">
    <location>
        <begin position="1"/>
        <end position="23"/>
    </location>
</feature>
<feature type="chain" id="PRO_5012161703" evidence="2">
    <location>
        <begin position="24"/>
        <end position="362"/>
    </location>
</feature>
<dbReference type="InterPro" id="IPR038404">
    <property type="entry name" value="TRAP_DctP_sf"/>
</dbReference>
<evidence type="ECO:0000256" key="1">
    <source>
        <dbReference type="ARBA" id="ARBA00022729"/>
    </source>
</evidence>
<dbReference type="Proteomes" id="UP000186895">
    <property type="component" value="Unassembled WGS sequence"/>
</dbReference>